<dbReference type="PANTHER" id="PTHR43190">
    <property type="entry name" value="N-ACETYL-D-GLUCOSAMINE KINASE"/>
    <property type="match status" value="1"/>
</dbReference>
<organism evidence="2 3">
    <name type="scientific">Salininema proteolyticum</name>
    <dbReference type="NCBI Taxonomy" id="1607685"/>
    <lineage>
        <taxon>Bacteria</taxon>
        <taxon>Bacillati</taxon>
        <taxon>Actinomycetota</taxon>
        <taxon>Actinomycetes</taxon>
        <taxon>Glycomycetales</taxon>
        <taxon>Glycomycetaceae</taxon>
        <taxon>Salininema</taxon>
    </lineage>
</organism>
<dbReference type="RefSeq" id="WP_380625818.1">
    <property type="nucleotide sequence ID" value="NZ_JBHSDK010000061.1"/>
</dbReference>
<comment type="caution">
    <text evidence="2">The sequence shown here is derived from an EMBL/GenBank/DDBJ whole genome shotgun (WGS) entry which is preliminary data.</text>
</comment>
<gene>
    <name evidence="2" type="ORF">ACFPET_22685</name>
</gene>
<dbReference type="InterPro" id="IPR043129">
    <property type="entry name" value="ATPase_NBD"/>
</dbReference>
<accession>A0ABV8U5D7</accession>
<keyword evidence="2" id="KW-0808">Transferase</keyword>
<name>A0ABV8U5D7_9ACTN</name>
<dbReference type="Gene3D" id="3.30.420.40">
    <property type="match status" value="2"/>
</dbReference>
<keyword evidence="3" id="KW-1185">Reference proteome</keyword>
<dbReference type="GO" id="GO:0016301">
    <property type="term" value="F:kinase activity"/>
    <property type="evidence" value="ECO:0007669"/>
    <property type="project" value="UniProtKB-KW"/>
</dbReference>
<sequence length="336" mass="35481">MKGNRAFIAIDGGNSKTDVVAATDDGRVHAYVRGGTSSPHRLGYAGSVDYLAKLIETARSEARWDAAKPVERVEALLAGADLPVEIDRLGSDARSRKWARRVRIDNDTFALLRAGTGDRNAVAVVCGAGMNSVGRNDNGDLSRFPALGPTTGDWGGGEDLADSVLYHAVRSEDGRGPSTALAEAVRSRFATASAEEAAIGVHLGEIDRESLHTLVPLLFDAAANGDGVALRIVERQAEEIAAMVRVSARRLGLEGRGFTVVGGGGVLRSRPPVLHDEVRERLSADHPRAEYVSLGCAPVVGAAWSALDALLGRTTGPAHRRLAAETAERVPLPVDY</sequence>
<reference evidence="3" key="1">
    <citation type="journal article" date="2019" name="Int. J. Syst. Evol. Microbiol.">
        <title>The Global Catalogue of Microorganisms (GCM) 10K type strain sequencing project: providing services to taxonomists for standard genome sequencing and annotation.</title>
        <authorList>
            <consortium name="The Broad Institute Genomics Platform"/>
            <consortium name="The Broad Institute Genome Sequencing Center for Infectious Disease"/>
            <person name="Wu L."/>
            <person name="Ma J."/>
        </authorList>
    </citation>
    <scope>NUCLEOTIDE SEQUENCE [LARGE SCALE GENOMIC DNA]</scope>
    <source>
        <strain evidence="3">IBRC-M 10908</strain>
    </source>
</reference>
<feature type="domain" description="ATPase BadF/BadG/BcrA/BcrD type" evidence="1">
    <location>
        <begin position="10"/>
        <end position="304"/>
    </location>
</feature>
<dbReference type="Pfam" id="PF01869">
    <property type="entry name" value="BcrAD_BadFG"/>
    <property type="match status" value="1"/>
</dbReference>
<evidence type="ECO:0000259" key="1">
    <source>
        <dbReference type="Pfam" id="PF01869"/>
    </source>
</evidence>
<evidence type="ECO:0000313" key="3">
    <source>
        <dbReference type="Proteomes" id="UP001595823"/>
    </source>
</evidence>
<proteinExistence type="predicted"/>
<dbReference type="InterPro" id="IPR052519">
    <property type="entry name" value="Euk-type_GlcNAc_Kinase"/>
</dbReference>
<dbReference type="PANTHER" id="PTHR43190:SF3">
    <property type="entry name" value="N-ACETYL-D-GLUCOSAMINE KINASE"/>
    <property type="match status" value="1"/>
</dbReference>
<evidence type="ECO:0000313" key="2">
    <source>
        <dbReference type="EMBL" id="MFC4338002.1"/>
    </source>
</evidence>
<dbReference type="InterPro" id="IPR002731">
    <property type="entry name" value="ATPase_BadF"/>
</dbReference>
<keyword evidence="2" id="KW-0418">Kinase</keyword>
<dbReference type="Proteomes" id="UP001595823">
    <property type="component" value="Unassembled WGS sequence"/>
</dbReference>
<dbReference type="EMBL" id="JBHSDK010000061">
    <property type="protein sequence ID" value="MFC4338002.1"/>
    <property type="molecule type" value="Genomic_DNA"/>
</dbReference>
<protein>
    <submittedName>
        <fullName evidence="2">N-acetylglucosamine kinase</fullName>
    </submittedName>
</protein>
<dbReference type="SUPFAM" id="SSF53067">
    <property type="entry name" value="Actin-like ATPase domain"/>
    <property type="match status" value="2"/>
</dbReference>